<dbReference type="Proteomes" id="UP000282876">
    <property type="component" value="Unassembled WGS sequence"/>
</dbReference>
<dbReference type="STRING" id="291195.A0A437AIT4"/>
<gene>
    <name evidence="1" type="ORF">TUBRATIS_24670</name>
</gene>
<comment type="caution">
    <text evidence="1">The sequence shown here is derived from an EMBL/GenBank/DDBJ whole genome shotgun (WGS) entry which is preliminary data.</text>
</comment>
<dbReference type="GO" id="GO:0000176">
    <property type="term" value="C:nuclear exosome (RNase complex)"/>
    <property type="evidence" value="ECO:0007669"/>
    <property type="project" value="UniProtKB-ARBA"/>
</dbReference>
<accession>A0A437AIT4</accession>
<evidence type="ECO:0000313" key="1">
    <source>
        <dbReference type="EMBL" id="RVD91085.1"/>
    </source>
</evidence>
<dbReference type="InterPro" id="IPR027408">
    <property type="entry name" value="PNPase/RNase_PH_dom_sf"/>
</dbReference>
<dbReference type="OrthoDB" id="369002at2759"/>
<keyword evidence="2" id="KW-1185">Reference proteome</keyword>
<dbReference type="VEuPathDB" id="MicrosporidiaDB:TUBRATIS_24670"/>
<evidence type="ECO:0000313" key="2">
    <source>
        <dbReference type="Proteomes" id="UP000282876"/>
    </source>
</evidence>
<dbReference type="InterPro" id="IPR020568">
    <property type="entry name" value="Ribosomal_Su5_D2-typ_SF"/>
</dbReference>
<reference evidence="1 2" key="1">
    <citation type="submission" date="2018-10" db="EMBL/GenBank/DDBJ databases">
        <title>Draft genome sequence of the microsporidian Tubulinosema ratisbonensis.</title>
        <authorList>
            <person name="Polonais V."/>
            <person name="Peyretaillade E."/>
            <person name="Niehus S."/>
            <person name="Wawrzyniak I."/>
            <person name="Franchet A."/>
            <person name="Gaspin C."/>
            <person name="Reichstadt M."/>
            <person name="Belser C."/>
            <person name="Labadie K."/>
            <person name="Delbac F."/>
            <person name="Ferrandon D."/>
        </authorList>
    </citation>
    <scope>NUCLEOTIDE SEQUENCE [LARGE SCALE GENOMIC DNA]</scope>
    <source>
        <strain evidence="1 2">Franzen</strain>
    </source>
</reference>
<dbReference type="EMBL" id="RCSS01000652">
    <property type="protein sequence ID" value="RVD91085.1"/>
    <property type="molecule type" value="Genomic_DNA"/>
</dbReference>
<dbReference type="SUPFAM" id="SSF54211">
    <property type="entry name" value="Ribosomal protein S5 domain 2-like"/>
    <property type="match status" value="1"/>
</dbReference>
<proteinExistence type="predicted"/>
<dbReference type="Gene3D" id="3.30.230.70">
    <property type="entry name" value="GHMP Kinase, N-terminal domain"/>
    <property type="match status" value="1"/>
</dbReference>
<protein>
    <submittedName>
        <fullName evidence="1">Uncharacterized protein</fullName>
    </submittedName>
</protein>
<name>A0A437AIT4_9MICR</name>
<sequence length="220" mass="25974">MLNENEKSFVRNLVRNELRLDTRQIHVSRRVEKRGLNCLGYEYSLQFRKGNSIIEIFVIFLENDTFLSQLKEREIKSQPSLTINYEFPFDIQKYFNDFFSETKLSLKLEIKIIKNDGSILSLIINSIKEILSDIKVPFFVPNYFESVKKYDFPFAYEIGIIDGIFLNDPNLKEEESSDGCYFFLVKDNEVKEFIFKGKKGISLCEINKNLSHIKNELFKK</sequence>
<organism evidence="1 2">
    <name type="scientific">Tubulinosema ratisbonensis</name>
    <dbReference type="NCBI Taxonomy" id="291195"/>
    <lineage>
        <taxon>Eukaryota</taxon>
        <taxon>Fungi</taxon>
        <taxon>Fungi incertae sedis</taxon>
        <taxon>Microsporidia</taxon>
        <taxon>Tubulinosematoidea</taxon>
        <taxon>Tubulinosematidae</taxon>
        <taxon>Tubulinosema</taxon>
    </lineage>
</organism>
<dbReference type="AlphaFoldDB" id="A0A437AIT4"/>